<dbReference type="EMBL" id="LNQE01001355">
    <property type="protein sequence ID" value="KUG18839.1"/>
    <property type="molecule type" value="Genomic_DNA"/>
</dbReference>
<dbReference type="Pfam" id="PF17146">
    <property type="entry name" value="PIN_6"/>
    <property type="match status" value="1"/>
</dbReference>
<dbReference type="InterPro" id="IPR033411">
    <property type="entry name" value="Ribonuclease_PIN"/>
</dbReference>
<reference evidence="5" key="1">
    <citation type="journal article" date="2015" name="Proc. Natl. Acad. Sci. U.S.A.">
        <title>Networks of energetic and metabolic interactions define dynamics in microbial communities.</title>
        <authorList>
            <person name="Embree M."/>
            <person name="Liu J.K."/>
            <person name="Al-Bassam M.M."/>
            <person name="Zengler K."/>
        </authorList>
    </citation>
    <scope>NUCLEOTIDE SEQUENCE</scope>
</reference>
<evidence type="ECO:0000256" key="1">
    <source>
        <dbReference type="ARBA" id="ARBA00022722"/>
    </source>
</evidence>
<keyword evidence="1" id="KW-0540">Nuclease</keyword>
<dbReference type="PANTHER" id="PTHR12814:SF2">
    <property type="entry name" value="RNA-BINDING PROTEIN NOB1"/>
    <property type="match status" value="1"/>
</dbReference>
<dbReference type="AlphaFoldDB" id="A0A0W8FD83"/>
<protein>
    <recommendedName>
        <fullName evidence="4">Ribonuclease PIN domain-containing protein</fullName>
    </recommendedName>
</protein>
<keyword evidence="3" id="KW-0378">Hydrolase</keyword>
<proteinExistence type="predicted"/>
<dbReference type="CDD" id="cd09876">
    <property type="entry name" value="PIN_Nob1-like"/>
    <property type="match status" value="1"/>
</dbReference>
<feature type="domain" description="Ribonuclease PIN" evidence="4">
    <location>
        <begin position="3"/>
        <end position="82"/>
    </location>
</feature>
<dbReference type="GO" id="GO:0030490">
    <property type="term" value="P:maturation of SSU-rRNA"/>
    <property type="evidence" value="ECO:0007669"/>
    <property type="project" value="TreeGrafter"/>
</dbReference>
<accession>A0A0W8FD83</accession>
<dbReference type="PANTHER" id="PTHR12814">
    <property type="entry name" value="RNA-BINDING PROTEIN NOB1"/>
    <property type="match status" value="1"/>
</dbReference>
<dbReference type="InterPro" id="IPR029060">
    <property type="entry name" value="PIN-like_dom_sf"/>
</dbReference>
<dbReference type="GO" id="GO:0016787">
    <property type="term" value="F:hydrolase activity"/>
    <property type="evidence" value="ECO:0007669"/>
    <property type="project" value="UniProtKB-KW"/>
</dbReference>
<dbReference type="GO" id="GO:0046872">
    <property type="term" value="F:metal ion binding"/>
    <property type="evidence" value="ECO:0007669"/>
    <property type="project" value="UniProtKB-KW"/>
</dbReference>
<dbReference type="GO" id="GO:0030688">
    <property type="term" value="C:preribosome, small subunit precursor"/>
    <property type="evidence" value="ECO:0007669"/>
    <property type="project" value="TreeGrafter"/>
</dbReference>
<dbReference type="InterPro" id="IPR039907">
    <property type="entry name" value="NOB1"/>
</dbReference>
<dbReference type="SUPFAM" id="SSF88723">
    <property type="entry name" value="PIN domain-like"/>
    <property type="match status" value="1"/>
</dbReference>
<dbReference type="GO" id="GO:0004521">
    <property type="term" value="F:RNA endonuclease activity"/>
    <property type="evidence" value="ECO:0007669"/>
    <property type="project" value="TreeGrafter"/>
</dbReference>
<sequence>MTVADASVFIWGKRPEGELITVPAVEAELKDIRARSRLHIYETRVESPTTIALKAARDAAEQTGDIRSLSAADLEVLAKALEYNATLATDDYALQNVALHLGLKIEPIGQPRIKKKRKYVQRCQGCGQRFEGEACPDCGTPARKKKRCMR</sequence>
<keyword evidence="2" id="KW-0479">Metal-binding</keyword>
<gene>
    <name evidence="5" type="ORF">ASZ90_011437</name>
</gene>
<dbReference type="Gene3D" id="3.40.50.1010">
    <property type="entry name" value="5'-nuclease"/>
    <property type="match status" value="1"/>
</dbReference>
<name>A0A0W8FD83_9ZZZZ</name>
<evidence type="ECO:0000256" key="2">
    <source>
        <dbReference type="ARBA" id="ARBA00022723"/>
    </source>
</evidence>
<comment type="caution">
    <text evidence="5">The sequence shown here is derived from an EMBL/GenBank/DDBJ whole genome shotgun (WGS) entry which is preliminary data.</text>
</comment>
<evidence type="ECO:0000313" key="5">
    <source>
        <dbReference type="EMBL" id="KUG18839.1"/>
    </source>
</evidence>
<organism evidence="5">
    <name type="scientific">hydrocarbon metagenome</name>
    <dbReference type="NCBI Taxonomy" id="938273"/>
    <lineage>
        <taxon>unclassified sequences</taxon>
        <taxon>metagenomes</taxon>
        <taxon>ecological metagenomes</taxon>
    </lineage>
</organism>
<evidence type="ECO:0000259" key="4">
    <source>
        <dbReference type="Pfam" id="PF17146"/>
    </source>
</evidence>
<evidence type="ECO:0000256" key="3">
    <source>
        <dbReference type="ARBA" id="ARBA00022801"/>
    </source>
</evidence>